<accession>A0A6A6TW68</accession>
<reference evidence="1" key="1">
    <citation type="journal article" date="2020" name="Stud. Mycol.">
        <title>101 Dothideomycetes genomes: a test case for predicting lifestyles and emergence of pathogens.</title>
        <authorList>
            <person name="Haridas S."/>
            <person name="Albert R."/>
            <person name="Binder M."/>
            <person name="Bloem J."/>
            <person name="Labutti K."/>
            <person name="Salamov A."/>
            <person name="Andreopoulos B."/>
            <person name="Baker S."/>
            <person name="Barry K."/>
            <person name="Bills G."/>
            <person name="Bluhm B."/>
            <person name="Cannon C."/>
            <person name="Castanera R."/>
            <person name="Culley D."/>
            <person name="Daum C."/>
            <person name="Ezra D."/>
            <person name="Gonzalez J."/>
            <person name="Henrissat B."/>
            <person name="Kuo A."/>
            <person name="Liang C."/>
            <person name="Lipzen A."/>
            <person name="Lutzoni F."/>
            <person name="Magnuson J."/>
            <person name="Mondo S."/>
            <person name="Nolan M."/>
            <person name="Ohm R."/>
            <person name="Pangilinan J."/>
            <person name="Park H.-J."/>
            <person name="Ramirez L."/>
            <person name="Alfaro M."/>
            <person name="Sun H."/>
            <person name="Tritt A."/>
            <person name="Yoshinaga Y."/>
            <person name="Zwiers L.-H."/>
            <person name="Turgeon B."/>
            <person name="Goodwin S."/>
            <person name="Spatafora J."/>
            <person name="Crous P."/>
            <person name="Grigoriev I."/>
        </authorList>
    </citation>
    <scope>NUCLEOTIDE SEQUENCE</scope>
    <source>
        <strain evidence="1">CBS 115976</strain>
    </source>
</reference>
<name>A0A6A6TW68_9PEZI</name>
<dbReference type="OrthoDB" id="5365320at2759"/>
<sequence>MHGQFCSVACLAKTARIFYNVWRNDPSSIRQAVDTRVIANFADAERLVDMQEHADIVGESELPDWRERRPINRAKRLIANARRASIASTEWEVSFKRIMGQSPSWRADCRRIEPGIPLSQPATEDLHYGIP</sequence>
<keyword evidence="2" id="KW-1185">Reference proteome</keyword>
<protein>
    <submittedName>
        <fullName evidence="1">Uncharacterized protein</fullName>
    </submittedName>
</protein>
<evidence type="ECO:0000313" key="1">
    <source>
        <dbReference type="EMBL" id="KAF2664062.1"/>
    </source>
</evidence>
<dbReference type="Proteomes" id="UP000799302">
    <property type="component" value="Unassembled WGS sequence"/>
</dbReference>
<organism evidence="1 2">
    <name type="scientific">Microthyrium microscopicum</name>
    <dbReference type="NCBI Taxonomy" id="703497"/>
    <lineage>
        <taxon>Eukaryota</taxon>
        <taxon>Fungi</taxon>
        <taxon>Dikarya</taxon>
        <taxon>Ascomycota</taxon>
        <taxon>Pezizomycotina</taxon>
        <taxon>Dothideomycetes</taxon>
        <taxon>Dothideomycetes incertae sedis</taxon>
        <taxon>Microthyriales</taxon>
        <taxon>Microthyriaceae</taxon>
        <taxon>Microthyrium</taxon>
    </lineage>
</organism>
<dbReference type="EMBL" id="MU004243">
    <property type="protein sequence ID" value="KAF2664062.1"/>
    <property type="molecule type" value="Genomic_DNA"/>
</dbReference>
<proteinExistence type="predicted"/>
<gene>
    <name evidence="1" type="ORF">BT63DRAFT_443872</name>
</gene>
<evidence type="ECO:0000313" key="2">
    <source>
        <dbReference type="Proteomes" id="UP000799302"/>
    </source>
</evidence>
<dbReference type="AlphaFoldDB" id="A0A6A6TW68"/>